<keyword evidence="2" id="KW-1185">Reference proteome</keyword>
<protein>
    <submittedName>
        <fullName evidence="1">DUF1801 domain-containing protein</fullName>
    </submittedName>
</protein>
<comment type="caution">
    <text evidence="1">The sequence shown here is derived from an EMBL/GenBank/DDBJ whole genome shotgun (WGS) entry which is preliminary data.</text>
</comment>
<evidence type="ECO:0000313" key="2">
    <source>
        <dbReference type="Proteomes" id="UP000460435"/>
    </source>
</evidence>
<dbReference type="EMBL" id="WLZY01000009">
    <property type="protein sequence ID" value="NDL59946.1"/>
    <property type="molecule type" value="Genomic_DNA"/>
</dbReference>
<organism evidence="1 2">
    <name type="scientific">Phytoactinopolyspora mesophila</name>
    <dbReference type="NCBI Taxonomy" id="2650750"/>
    <lineage>
        <taxon>Bacteria</taxon>
        <taxon>Bacillati</taxon>
        <taxon>Actinomycetota</taxon>
        <taxon>Actinomycetes</taxon>
        <taxon>Jiangellales</taxon>
        <taxon>Jiangellaceae</taxon>
        <taxon>Phytoactinopolyspora</taxon>
    </lineage>
</organism>
<accession>A0A7K3M9K1</accession>
<reference evidence="1 2" key="1">
    <citation type="submission" date="2019-11" db="EMBL/GenBank/DDBJ databases">
        <authorList>
            <person name="Li X.-J."/>
            <person name="Feng X.-M."/>
        </authorList>
    </citation>
    <scope>NUCLEOTIDE SEQUENCE [LARGE SCALE GENOMIC DNA]</scope>
    <source>
        <strain evidence="1 2">XMNu-373</strain>
    </source>
</reference>
<proteinExistence type="predicted"/>
<dbReference type="RefSeq" id="WP_162452656.1">
    <property type="nucleotide sequence ID" value="NZ_WLZY01000009.1"/>
</dbReference>
<sequence>MSAGNEISGPCRPEVATAYGQLAAPVRDALLSVRELIFTTVMELPATGGVREYLAWGQPAYRPLRDGVGTAIRLGEHGPGVPALLVHCRTSLIQEFRSFAARMDFRGRRAVLLDPGGPLPLAELRIMIELAFSYHERRGGMVHAGATG</sequence>
<gene>
    <name evidence="1" type="ORF">F7O44_22990</name>
</gene>
<evidence type="ECO:0000313" key="1">
    <source>
        <dbReference type="EMBL" id="NDL59946.1"/>
    </source>
</evidence>
<name>A0A7K3M9K1_9ACTN</name>
<dbReference type="AlphaFoldDB" id="A0A7K3M9K1"/>
<dbReference type="Proteomes" id="UP000460435">
    <property type="component" value="Unassembled WGS sequence"/>
</dbReference>